<evidence type="ECO:0000313" key="3">
    <source>
        <dbReference type="Proteomes" id="UP000250080"/>
    </source>
</evidence>
<dbReference type="CDD" id="cd00077">
    <property type="entry name" value="HDc"/>
    <property type="match status" value="1"/>
</dbReference>
<dbReference type="InterPro" id="IPR006674">
    <property type="entry name" value="HD_domain"/>
</dbReference>
<gene>
    <name evidence="2" type="ORF">PFR_JS23_1499</name>
</gene>
<dbReference type="OMA" id="HEGQYDK"/>
<reference evidence="2 3" key="1">
    <citation type="submission" date="2016-09" db="EMBL/GenBank/DDBJ databases">
        <authorList>
            <person name="Laine KS P."/>
        </authorList>
    </citation>
    <scope>NUCLEOTIDE SEQUENCE [LARGE SCALE GENOMIC DNA]</scope>
    <source>
        <strain evidence="2">PFRJS-23</strain>
    </source>
</reference>
<dbReference type="Pfam" id="PF01966">
    <property type="entry name" value="HD"/>
    <property type="match status" value="1"/>
</dbReference>
<keyword evidence="2" id="KW-0378">Hydrolase</keyword>
<sequence length="168" mass="18021">MDNVDDGALTSTDAVGLAREVATRAHAGQVDKAGEPYIGHPRRVARRAGELAGGRGSGFRDAAEAVGWLHDVVEDTELDGPDLRRLGFSDEVVAAVLALTRRVGEPEPDYAARVAANELAMVVKRADLADNTDPARTALLDEETRVRLAEKYRVFRGLLDAALFEAGE</sequence>
<dbReference type="OrthoDB" id="9802385at2"/>
<evidence type="ECO:0000259" key="1">
    <source>
        <dbReference type="SMART" id="SM00471"/>
    </source>
</evidence>
<organism evidence="2 3">
    <name type="scientific">Propionibacterium freudenreichii</name>
    <dbReference type="NCBI Taxonomy" id="1744"/>
    <lineage>
        <taxon>Bacteria</taxon>
        <taxon>Bacillati</taxon>
        <taxon>Actinomycetota</taxon>
        <taxon>Actinomycetes</taxon>
        <taxon>Propionibacteriales</taxon>
        <taxon>Propionibacteriaceae</taxon>
        <taxon>Propionibacterium</taxon>
    </lineage>
</organism>
<evidence type="ECO:0000313" key="2">
    <source>
        <dbReference type="EMBL" id="SCQ79842.1"/>
    </source>
</evidence>
<proteinExistence type="predicted"/>
<dbReference type="SUPFAM" id="SSF109604">
    <property type="entry name" value="HD-domain/PDEase-like"/>
    <property type="match status" value="1"/>
</dbReference>
<accession>A0A0A8RXE0</accession>
<dbReference type="GO" id="GO:0016787">
    <property type="term" value="F:hydrolase activity"/>
    <property type="evidence" value="ECO:0007669"/>
    <property type="project" value="UniProtKB-KW"/>
</dbReference>
<dbReference type="SMART" id="SM00471">
    <property type="entry name" value="HDc"/>
    <property type="match status" value="1"/>
</dbReference>
<feature type="domain" description="HD/PDEase" evidence="1">
    <location>
        <begin position="33"/>
        <end position="141"/>
    </location>
</feature>
<dbReference type="InterPro" id="IPR003607">
    <property type="entry name" value="HD/PDEase_dom"/>
</dbReference>
<dbReference type="AlphaFoldDB" id="A0A0A8RXE0"/>
<dbReference type="Gene3D" id="1.10.3210.10">
    <property type="entry name" value="Hypothetical protein af1432"/>
    <property type="match status" value="1"/>
</dbReference>
<protein>
    <submittedName>
        <fullName evidence="2">Metal dependent phosphohydrolase</fullName>
    </submittedName>
</protein>
<dbReference type="Proteomes" id="UP000250080">
    <property type="component" value="Chromosome I"/>
</dbReference>
<name>A0A0A8RXE0_9ACTN</name>
<dbReference type="RefSeq" id="WP_013160701.1">
    <property type="nucleotide sequence ID" value="NZ_CCYQ01000005.1"/>
</dbReference>
<dbReference type="EMBL" id="LT618793">
    <property type="protein sequence ID" value="SCQ79842.1"/>
    <property type="molecule type" value="Genomic_DNA"/>
</dbReference>